<dbReference type="OrthoDB" id="7178894at2"/>
<comment type="caution">
    <text evidence="1">The sequence shown here is derived from an EMBL/GenBank/DDBJ whole genome shotgun (WGS) entry which is preliminary data.</text>
</comment>
<reference evidence="1 2" key="1">
    <citation type="submission" date="2018-07" db="EMBL/GenBank/DDBJ databases">
        <title>Genomic Encyclopedia of Type Strains, Phase III (KMG-III): the genomes of soil and plant-associated and newly described type strains.</title>
        <authorList>
            <person name="Whitman W."/>
        </authorList>
    </citation>
    <scope>NUCLEOTIDE SEQUENCE [LARGE SCALE GENOMIC DNA]</scope>
    <source>
        <strain evidence="1 2">CECT 8488</strain>
    </source>
</reference>
<accession>A0A3D9H485</accession>
<gene>
    <name evidence="1" type="ORF">DFP90_11558</name>
</gene>
<name>A0A3D9H485_9PROT</name>
<protein>
    <recommendedName>
        <fullName evidence="3">Glycosyl transferase family 1</fullName>
    </recommendedName>
</protein>
<evidence type="ECO:0000313" key="1">
    <source>
        <dbReference type="EMBL" id="RED44305.1"/>
    </source>
</evidence>
<evidence type="ECO:0008006" key="3">
    <source>
        <dbReference type="Google" id="ProtNLM"/>
    </source>
</evidence>
<evidence type="ECO:0000313" key="2">
    <source>
        <dbReference type="Proteomes" id="UP000256845"/>
    </source>
</evidence>
<keyword evidence="2" id="KW-1185">Reference proteome</keyword>
<dbReference type="RefSeq" id="WP_115939161.1">
    <property type="nucleotide sequence ID" value="NZ_QRDW01000015.1"/>
</dbReference>
<proteinExistence type="predicted"/>
<sequence>MKSNKVRVAVVYNLPSETTFSYHKLWPKAFAEHPELETFPINLSDHRYNVRARAYYLKAVWRPDVIVCLHSTYANDLVIPDWLVLLLADMDAKKIFFLTNVYKNMPEKMQFCERIGVDVLAQLGSNEFIASAYQKRLPAVKVVSSHAGGLDETLFYPGPPLDERPIDIGFRGEVEPYYFGHQERSWIMQAVQEAGEQRGLKLDMSMESKDRFDPNGWAGFLRNCRAQLGTEGGTDFFNLDDKVRYRVNAYREDNPSATFEEVFRDTMEPFKEKEWLRCRLITGRVIEAAASQSVLMLYEGHYEGYLTPDIHYIPIALDHRNLSEAFDKLSDSDFCLGLTEASYTLVREKFTFKNLIDEVLGELE</sequence>
<dbReference type="AlphaFoldDB" id="A0A3D9H485"/>
<dbReference type="Proteomes" id="UP000256845">
    <property type="component" value="Unassembled WGS sequence"/>
</dbReference>
<organism evidence="1 2">
    <name type="scientific">Aestuariispira insulae</name>
    <dbReference type="NCBI Taxonomy" id="1461337"/>
    <lineage>
        <taxon>Bacteria</taxon>
        <taxon>Pseudomonadati</taxon>
        <taxon>Pseudomonadota</taxon>
        <taxon>Alphaproteobacteria</taxon>
        <taxon>Rhodospirillales</taxon>
        <taxon>Kiloniellaceae</taxon>
        <taxon>Aestuariispira</taxon>
    </lineage>
</organism>
<dbReference type="EMBL" id="QRDW01000015">
    <property type="protein sequence ID" value="RED44305.1"/>
    <property type="molecule type" value="Genomic_DNA"/>
</dbReference>